<dbReference type="AlphaFoldDB" id="A0ABD2CNY3"/>
<accession>A0ABD2CNY3</accession>
<gene>
    <name evidence="1" type="ORF">V1477_005152</name>
</gene>
<organism evidence="1 2">
    <name type="scientific">Vespula maculifrons</name>
    <name type="common">Eastern yellow jacket</name>
    <name type="synonym">Wasp</name>
    <dbReference type="NCBI Taxonomy" id="7453"/>
    <lineage>
        <taxon>Eukaryota</taxon>
        <taxon>Metazoa</taxon>
        <taxon>Ecdysozoa</taxon>
        <taxon>Arthropoda</taxon>
        <taxon>Hexapoda</taxon>
        <taxon>Insecta</taxon>
        <taxon>Pterygota</taxon>
        <taxon>Neoptera</taxon>
        <taxon>Endopterygota</taxon>
        <taxon>Hymenoptera</taxon>
        <taxon>Apocrita</taxon>
        <taxon>Aculeata</taxon>
        <taxon>Vespoidea</taxon>
        <taxon>Vespidae</taxon>
        <taxon>Vespinae</taxon>
        <taxon>Vespula</taxon>
    </lineage>
</organism>
<comment type="caution">
    <text evidence="1">The sequence shown here is derived from an EMBL/GenBank/DDBJ whole genome shotgun (WGS) entry which is preliminary data.</text>
</comment>
<dbReference type="EMBL" id="JAYRBN010000037">
    <property type="protein sequence ID" value="KAL2746782.1"/>
    <property type="molecule type" value="Genomic_DNA"/>
</dbReference>
<reference evidence="1 2" key="1">
    <citation type="journal article" date="2024" name="Ann. Entomol. Soc. Am.">
        <title>Genomic analyses of the southern and eastern yellowjacket wasps (Hymenoptera: Vespidae) reveal evolutionary signatures of social life.</title>
        <authorList>
            <person name="Catto M.A."/>
            <person name="Caine P.B."/>
            <person name="Orr S.E."/>
            <person name="Hunt B.G."/>
            <person name="Goodisman M.A.D."/>
        </authorList>
    </citation>
    <scope>NUCLEOTIDE SEQUENCE [LARGE SCALE GENOMIC DNA]</scope>
    <source>
        <strain evidence="1">232</strain>
        <tissue evidence="1">Head and thorax</tissue>
    </source>
</reference>
<keyword evidence="2" id="KW-1185">Reference proteome</keyword>
<evidence type="ECO:0000313" key="2">
    <source>
        <dbReference type="Proteomes" id="UP001607303"/>
    </source>
</evidence>
<proteinExistence type="predicted"/>
<name>A0ABD2CNY3_VESMC</name>
<evidence type="ECO:0000313" key="1">
    <source>
        <dbReference type="EMBL" id="KAL2746782.1"/>
    </source>
</evidence>
<sequence length="722" mass="83010">MQQPPRGGTWVGSTCDISETRRQQVLPSEWLLSLGWDPWVGLMGVGFCAGFLSVPKNPAPFSYSDFSRIRANTGRIERTLARVSADANVVFSGAIKSPTSHSDIHVSVRARLKVLPGTSFYVRRLFAHDGLANLRVESPLTRGSPDAATSTRWDLGRRNLEIFTGFHGASINDKLKFRTGDTLLRQMTTKSNLCPTFRVTGPVVLWTSTGELNNFRRCHLCKLKCDVGLLVQLCVGLRPVNLEIFTDDIRVRINEQLIQIYNSLFDFRLKCHVGLLVQLCVGLRPVNLEIFTDDIRVRINEQLIQIYNSLFDFRLKCDVGLLVQLCVELRRVNLEIFTPLRNFENLSPRVDLEIFEHLRDFENLSPRVDLEIFTPLRNFENLSPRVDLEIFEHLRDFENLSPRVDLEIFTPLRNFENLSPRVDLEIFEHLRDFENLSPRVDLEIFTPLRNFENLSPRVDLEIFEHLRDFENLSPRVDLEIFAPLVDFENLSPRVDLEIFEHLRDFENLSPPVDLEIFIPLVDFENLSPRVDLEIFSENSCKLRAMQFLESVFVRKVICFFNSRTDCTYKRSRPTSMSTYLMFNQLQIVHPQFRPKSRSSVLEPSQNFLSGHEAKKRLCAEEAPTNCGSRGQLLGYRVIFEGRIPNRIPDYPALGDSGTDHRGIFTRKLKEPLCIHDRSCLDMSEADGVDSGAICKRGFIHLQFAEKPEAPEAERHLGSRILE</sequence>
<dbReference type="Proteomes" id="UP001607303">
    <property type="component" value="Unassembled WGS sequence"/>
</dbReference>
<protein>
    <submittedName>
        <fullName evidence="1">Uncharacterized protein</fullName>
    </submittedName>
</protein>